<organism evidence="3 4">
    <name type="scientific">Megalops atlanticus</name>
    <name type="common">Tarpon</name>
    <name type="synonym">Clupea gigantea</name>
    <dbReference type="NCBI Taxonomy" id="7932"/>
    <lineage>
        <taxon>Eukaryota</taxon>
        <taxon>Metazoa</taxon>
        <taxon>Chordata</taxon>
        <taxon>Craniata</taxon>
        <taxon>Vertebrata</taxon>
        <taxon>Euteleostomi</taxon>
        <taxon>Actinopterygii</taxon>
        <taxon>Neopterygii</taxon>
        <taxon>Teleostei</taxon>
        <taxon>Elopiformes</taxon>
        <taxon>Megalopidae</taxon>
        <taxon>Megalops</taxon>
    </lineage>
</organism>
<dbReference type="AlphaFoldDB" id="A0A9D3PCE4"/>
<evidence type="ECO:0000256" key="1">
    <source>
        <dbReference type="ARBA" id="ARBA00010061"/>
    </source>
</evidence>
<protein>
    <submittedName>
        <fullName evidence="3">Uncharacterized protein</fullName>
    </submittedName>
</protein>
<dbReference type="GO" id="GO:0008093">
    <property type="term" value="F:cytoskeletal anchor activity"/>
    <property type="evidence" value="ECO:0007669"/>
    <property type="project" value="InterPro"/>
</dbReference>
<dbReference type="Proteomes" id="UP001046870">
    <property type="component" value="Chromosome 25"/>
</dbReference>
<evidence type="ECO:0000313" key="3">
    <source>
        <dbReference type="EMBL" id="KAG7454582.1"/>
    </source>
</evidence>
<keyword evidence="4" id="KW-1185">Reference proteome</keyword>
<dbReference type="InterPro" id="IPR018477">
    <property type="entry name" value="BICD"/>
</dbReference>
<accession>A0A9D3PCE4</accession>
<dbReference type="PANTHER" id="PTHR31233:SF3">
    <property type="entry name" value="PROTEIN BICAUDAL D HOMOLOG 1"/>
    <property type="match status" value="1"/>
</dbReference>
<reference evidence="3" key="1">
    <citation type="submission" date="2021-01" db="EMBL/GenBank/DDBJ databases">
        <authorList>
            <person name="Zahm M."/>
            <person name="Roques C."/>
            <person name="Cabau C."/>
            <person name="Klopp C."/>
            <person name="Donnadieu C."/>
            <person name="Jouanno E."/>
            <person name="Lampietro C."/>
            <person name="Louis A."/>
            <person name="Herpin A."/>
            <person name="Echchiki A."/>
            <person name="Berthelot C."/>
            <person name="Parey E."/>
            <person name="Roest-Crollius H."/>
            <person name="Braasch I."/>
            <person name="Postlethwait J."/>
            <person name="Bobe J."/>
            <person name="Montfort J."/>
            <person name="Bouchez O."/>
            <person name="Begum T."/>
            <person name="Mejri S."/>
            <person name="Adams A."/>
            <person name="Chen W.-J."/>
            <person name="Guiguen Y."/>
        </authorList>
    </citation>
    <scope>NUCLEOTIDE SEQUENCE</scope>
    <source>
        <strain evidence="3">YG-15Mar2019-1</strain>
        <tissue evidence="3">Brain</tissue>
    </source>
</reference>
<dbReference type="GO" id="GO:0048260">
    <property type="term" value="P:positive regulation of receptor-mediated endocytosis"/>
    <property type="evidence" value="ECO:0007669"/>
    <property type="project" value="TreeGrafter"/>
</dbReference>
<dbReference type="EMBL" id="JAFDVH010000025">
    <property type="protein sequence ID" value="KAG7454582.1"/>
    <property type="molecule type" value="Genomic_DNA"/>
</dbReference>
<dbReference type="GO" id="GO:0045505">
    <property type="term" value="F:dynein intermediate chain binding"/>
    <property type="evidence" value="ECO:0007669"/>
    <property type="project" value="TreeGrafter"/>
</dbReference>
<dbReference type="GO" id="GO:0034452">
    <property type="term" value="F:dynactin binding"/>
    <property type="evidence" value="ECO:0007669"/>
    <property type="project" value="TreeGrafter"/>
</dbReference>
<proteinExistence type="inferred from homology"/>
<gene>
    <name evidence="3" type="ORF">MATL_G00261210</name>
</gene>
<dbReference type="GO" id="GO:0072393">
    <property type="term" value="P:microtubule anchoring at microtubule organizing center"/>
    <property type="evidence" value="ECO:0007669"/>
    <property type="project" value="TreeGrafter"/>
</dbReference>
<dbReference type="GO" id="GO:0070507">
    <property type="term" value="P:regulation of microtubule cytoskeleton organization"/>
    <property type="evidence" value="ECO:0007669"/>
    <property type="project" value="TreeGrafter"/>
</dbReference>
<dbReference type="PANTHER" id="PTHR31233">
    <property type="entry name" value="BICAUDAL D FAMILY MEMBER"/>
    <property type="match status" value="1"/>
</dbReference>
<dbReference type="Pfam" id="PF09730">
    <property type="entry name" value="BicD"/>
    <property type="match status" value="1"/>
</dbReference>
<sequence>MYKDINILPLQAIGQAYSTQRKVAADGETNEETLLQESASKEAYYMGRLLELQAELKQKRSVVSSTQAENDRLGGLLQDLREVCLSSNGLHFLSSDAG</sequence>
<comment type="similarity">
    <text evidence="1">Belongs to the BicD family.</text>
</comment>
<comment type="caution">
    <text evidence="3">The sequence shown here is derived from an EMBL/GenBank/DDBJ whole genome shotgun (WGS) entry which is preliminary data.</text>
</comment>
<evidence type="ECO:0000313" key="4">
    <source>
        <dbReference type="Proteomes" id="UP001046870"/>
    </source>
</evidence>
<dbReference type="OrthoDB" id="10069295at2759"/>
<name>A0A9D3PCE4_MEGAT</name>
<keyword evidence="2" id="KW-0175">Coiled coil</keyword>
<dbReference type="GO" id="GO:0005829">
    <property type="term" value="C:cytosol"/>
    <property type="evidence" value="ECO:0007669"/>
    <property type="project" value="TreeGrafter"/>
</dbReference>
<dbReference type="GO" id="GO:0005794">
    <property type="term" value="C:Golgi apparatus"/>
    <property type="evidence" value="ECO:0007669"/>
    <property type="project" value="TreeGrafter"/>
</dbReference>
<evidence type="ECO:0000256" key="2">
    <source>
        <dbReference type="ARBA" id="ARBA00023054"/>
    </source>
</evidence>
<dbReference type="GO" id="GO:0070840">
    <property type="term" value="F:dynein complex binding"/>
    <property type="evidence" value="ECO:0007669"/>
    <property type="project" value="InterPro"/>
</dbReference>